<dbReference type="RefSeq" id="WP_379685670.1">
    <property type="nucleotide sequence ID" value="NZ_JBHLYW010000007.1"/>
</dbReference>
<accession>A0ABV6BMF0</accession>
<reference evidence="1 2" key="1">
    <citation type="submission" date="2024-09" db="EMBL/GenBank/DDBJ databases">
        <authorList>
            <person name="Sun Q."/>
            <person name="Mori K."/>
        </authorList>
    </citation>
    <scope>NUCLEOTIDE SEQUENCE [LARGE SCALE GENOMIC DNA]</scope>
    <source>
        <strain evidence="1 2">CGMCC 1.12926</strain>
    </source>
</reference>
<comment type="caution">
    <text evidence="1">The sequence shown here is derived from an EMBL/GenBank/DDBJ whole genome shotgun (WGS) entry which is preliminary data.</text>
</comment>
<name>A0ABV6BMF0_9FLAO</name>
<dbReference type="EMBL" id="JBHLYW010000007">
    <property type="protein sequence ID" value="MFC0076623.1"/>
    <property type="molecule type" value="Genomic_DNA"/>
</dbReference>
<protein>
    <submittedName>
        <fullName evidence="1">Uncharacterized protein</fullName>
    </submittedName>
</protein>
<proteinExistence type="predicted"/>
<gene>
    <name evidence="1" type="ORF">ACFFLS_06210</name>
</gene>
<evidence type="ECO:0000313" key="2">
    <source>
        <dbReference type="Proteomes" id="UP001589734"/>
    </source>
</evidence>
<keyword evidence="2" id="KW-1185">Reference proteome</keyword>
<dbReference type="Proteomes" id="UP001589734">
    <property type="component" value="Unassembled WGS sequence"/>
</dbReference>
<organism evidence="1 2">
    <name type="scientific">Flavobacterium procerum</name>
    <dbReference type="NCBI Taxonomy" id="1455569"/>
    <lineage>
        <taxon>Bacteria</taxon>
        <taxon>Pseudomonadati</taxon>
        <taxon>Bacteroidota</taxon>
        <taxon>Flavobacteriia</taxon>
        <taxon>Flavobacteriales</taxon>
        <taxon>Flavobacteriaceae</taxon>
        <taxon>Flavobacterium</taxon>
    </lineage>
</organism>
<sequence>MENIGTALVEVIKNEKLQDVTKELTELSIDSALKDGLLKDFPILGTLTGLIKVGGDIRDKLFLKKIWSFLSSLDSTTAEQRQKMINDIETSDEYNIKVGEKLLYIIDKCDDHHKSEIIGCLFNQYLKAKISYDEFLLCCSIVERCIIKDLIGFVKDKFGRNFSVDAELLNWGLLSITNIKDEKIGLSVSKGGKLIKNNLIPLIDKRIKKLQLRSKTFNELEDYFTKVFATFSTDSRWNESIQTISEATAELCNNYILTDEEFNSIIFKVHMQGYGLFNASSTYIEMLKKRENFSETEFDINRWKRYDSFYSWNKNKLKVEIYEVPDNLDKRKL</sequence>
<evidence type="ECO:0000313" key="1">
    <source>
        <dbReference type="EMBL" id="MFC0076623.1"/>
    </source>
</evidence>